<feature type="binding site" evidence="10">
    <location>
        <position position="251"/>
    </location>
    <ligand>
        <name>Ca(2+)</name>
        <dbReference type="ChEBI" id="CHEBI:29108"/>
        <label>3</label>
    </ligand>
</feature>
<dbReference type="InterPro" id="IPR021158">
    <property type="entry name" value="Pept_M10A_Zn_BS"/>
</dbReference>
<comment type="cofactor">
    <cofactor evidence="10">
        <name>Zn(2+)</name>
        <dbReference type="ChEBI" id="CHEBI:29105"/>
    </cofactor>
    <text evidence="10">Binds 2 Zn(2+) ions per subunit.</text>
</comment>
<evidence type="ECO:0000313" key="15">
    <source>
        <dbReference type="EMBL" id="KAL0381706.1"/>
    </source>
</evidence>
<dbReference type="GO" id="GO:0030574">
    <property type="term" value="P:collagen catabolic process"/>
    <property type="evidence" value="ECO:0007669"/>
    <property type="project" value="TreeGrafter"/>
</dbReference>
<dbReference type="SUPFAM" id="SSF55486">
    <property type="entry name" value="Metalloproteases ('zincins'), catalytic domain"/>
    <property type="match status" value="1"/>
</dbReference>
<keyword evidence="10" id="KW-0106">Calcium</keyword>
<feature type="binding site" evidence="10">
    <location>
        <position position="228"/>
    </location>
    <ligand>
        <name>Ca(2+)</name>
        <dbReference type="ChEBI" id="CHEBI:29108"/>
        <label>3</label>
    </ligand>
</feature>
<keyword evidence="6 10" id="KW-0862">Zinc</keyword>
<feature type="binding site" evidence="10">
    <location>
        <position position="274"/>
    </location>
    <ligand>
        <name>Zn(2+)</name>
        <dbReference type="ChEBI" id="CHEBI:29105"/>
        <label>2</label>
        <note>catalytic</note>
    </ligand>
</feature>
<evidence type="ECO:0000256" key="2">
    <source>
        <dbReference type="ARBA" id="ARBA00022670"/>
    </source>
</evidence>
<feature type="binding site" evidence="10">
    <location>
        <position position="236"/>
    </location>
    <ligand>
        <name>Zn(2+)</name>
        <dbReference type="ChEBI" id="CHEBI:29105"/>
        <label>1</label>
    </ligand>
</feature>
<dbReference type="Pfam" id="PF00413">
    <property type="entry name" value="Peptidase_M10"/>
    <property type="match status" value="1"/>
</dbReference>
<dbReference type="InterPro" id="IPR021190">
    <property type="entry name" value="Pept_M10A"/>
</dbReference>
<feature type="binding site" description="in inhibited form" evidence="10">
    <location>
        <position position="119"/>
    </location>
    <ligand>
        <name>Zn(2+)</name>
        <dbReference type="ChEBI" id="CHEBI:29105"/>
        <label>2</label>
        <note>catalytic</note>
    </ligand>
</feature>
<keyword evidence="3 10" id="KW-0479">Metal-binding</keyword>
<accession>A0AAW2RQR3</accession>
<dbReference type="InterPro" id="IPR033739">
    <property type="entry name" value="M10A_MMP"/>
</dbReference>
<feature type="binding site" evidence="10">
    <location>
        <position position="270"/>
    </location>
    <ligand>
        <name>Zn(2+)</name>
        <dbReference type="ChEBI" id="CHEBI:29105"/>
        <label>2</label>
        <note>catalytic</note>
    </ligand>
</feature>
<evidence type="ECO:0000259" key="14">
    <source>
        <dbReference type="SMART" id="SM00235"/>
    </source>
</evidence>
<feature type="short sequence motif" description="Cysteine switch" evidence="11">
    <location>
        <begin position="117"/>
        <end position="151"/>
    </location>
</feature>
<evidence type="ECO:0000256" key="9">
    <source>
        <dbReference type="PIRSR" id="PIRSR621190-1"/>
    </source>
</evidence>
<keyword evidence="7" id="KW-0482">Metalloprotease</keyword>
<feature type="region of interest" description="Disordered" evidence="12">
    <location>
        <begin position="122"/>
        <end position="147"/>
    </location>
</feature>
<feature type="binding site" evidence="10">
    <location>
        <position position="221"/>
    </location>
    <ligand>
        <name>Zn(2+)</name>
        <dbReference type="ChEBI" id="CHEBI:29105"/>
        <label>1</label>
    </ligand>
</feature>
<feature type="binding site" evidence="10">
    <location>
        <position position="223"/>
    </location>
    <ligand>
        <name>Zn(2+)</name>
        <dbReference type="ChEBI" id="CHEBI:29105"/>
        <label>1</label>
    </ligand>
</feature>
<evidence type="ECO:0000256" key="7">
    <source>
        <dbReference type="ARBA" id="ARBA00023049"/>
    </source>
</evidence>
<dbReference type="PANTHER" id="PTHR10201">
    <property type="entry name" value="MATRIX METALLOPROTEINASE"/>
    <property type="match status" value="1"/>
</dbReference>
<dbReference type="CDD" id="cd04278">
    <property type="entry name" value="ZnMc_MMP"/>
    <property type="match status" value="1"/>
</dbReference>
<comment type="similarity">
    <text evidence="1">Belongs to the peptidase M10A family. Matrix metalloproteinases (MMPs) subfamily.</text>
</comment>
<dbReference type="AlphaFoldDB" id="A0AAW2RQR3"/>
<dbReference type="SMART" id="SM00235">
    <property type="entry name" value="ZnMc"/>
    <property type="match status" value="1"/>
</dbReference>
<feature type="signal peptide" evidence="13">
    <location>
        <begin position="1"/>
        <end position="26"/>
    </location>
</feature>
<keyword evidence="5" id="KW-0378">Hydrolase</keyword>
<organism evidence="15">
    <name type="scientific">Sesamum angustifolium</name>
    <dbReference type="NCBI Taxonomy" id="2727405"/>
    <lineage>
        <taxon>Eukaryota</taxon>
        <taxon>Viridiplantae</taxon>
        <taxon>Streptophyta</taxon>
        <taxon>Embryophyta</taxon>
        <taxon>Tracheophyta</taxon>
        <taxon>Spermatophyta</taxon>
        <taxon>Magnoliopsida</taxon>
        <taxon>eudicotyledons</taxon>
        <taxon>Gunneridae</taxon>
        <taxon>Pentapetalae</taxon>
        <taxon>asterids</taxon>
        <taxon>lamiids</taxon>
        <taxon>Lamiales</taxon>
        <taxon>Pedaliaceae</taxon>
        <taxon>Sesamum</taxon>
    </lineage>
</organism>
<feature type="binding site" evidence="10">
    <location>
        <position position="248"/>
    </location>
    <ligand>
        <name>Ca(2+)</name>
        <dbReference type="ChEBI" id="CHEBI:29108"/>
        <label>3</label>
    </ligand>
</feature>
<dbReference type="GO" id="GO:0031012">
    <property type="term" value="C:extracellular matrix"/>
    <property type="evidence" value="ECO:0007669"/>
    <property type="project" value="InterPro"/>
</dbReference>
<dbReference type="GO" id="GO:0006508">
    <property type="term" value="P:proteolysis"/>
    <property type="evidence" value="ECO:0007669"/>
    <property type="project" value="UniProtKB-KW"/>
</dbReference>
<dbReference type="InterPro" id="IPR024079">
    <property type="entry name" value="MetalloPept_cat_dom_sf"/>
</dbReference>
<name>A0AAW2RQR3_9LAMI</name>
<keyword evidence="4 13" id="KW-0732">Signal</keyword>
<dbReference type="Pfam" id="PF01471">
    <property type="entry name" value="PG_binding_1"/>
    <property type="match status" value="1"/>
</dbReference>
<evidence type="ECO:0000256" key="12">
    <source>
        <dbReference type="SAM" id="MobiDB-lite"/>
    </source>
</evidence>
<feature type="active site" evidence="9">
    <location>
        <position position="271"/>
    </location>
</feature>
<dbReference type="InterPro" id="IPR002477">
    <property type="entry name" value="Peptidoglycan-bd-like"/>
</dbReference>
<proteinExistence type="inferred from homology"/>
<feature type="domain" description="Peptidase metallopeptidase" evidence="14">
    <location>
        <begin position="159"/>
        <end position="319"/>
    </location>
</feature>
<keyword evidence="8" id="KW-0865">Zymogen</keyword>
<dbReference type="GO" id="GO:0008270">
    <property type="term" value="F:zinc ion binding"/>
    <property type="evidence" value="ECO:0007669"/>
    <property type="project" value="InterPro"/>
</dbReference>
<dbReference type="InterPro" id="IPR001818">
    <property type="entry name" value="Pept_M10_metallopeptidase"/>
</dbReference>
<reference evidence="15" key="1">
    <citation type="submission" date="2020-06" db="EMBL/GenBank/DDBJ databases">
        <authorList>
            <person name="Li T."/>
            <person name="Hu X."/>
            <person name="Zhang T."/>
            <person name="Song X."/>
            <person name="Zhang H."/>
            <person name="Dai N."/>
            <person name="Sheng W."/>
            <person name="Hou X."/>
            <person name="Wei L."/>
        </authorList>
    </citation>
    <scope>NUCLEOTIDE SEQUENCE</scope>
    <source>
        <strain evidence="15">G01</strain>
        <tissue evidence="15">Leaf</tissue>
    </source>
</reference>
<dbReference type="EMBL" id="JACGWK010000001">
    <property type="protein sequence ID" value="KAL0381706.1"/>
    <property type="molecule type" value="Genomic_DNA"/>
</dbReference>
<evidence type="ECO:0000256" key="6">
    <source>
        <dbReference type="ARBA" id="ARBA00022833"/>
    </source>
</evidence>
<protein>
    <submittedName>
        <fullName evidence="15">Metalloendoproteinase 2-MMP</fullName>
    </submittedName>
</protein>
<evidence type="ECO:0000256" key="10">
    <source>
        <dbReference type="PIRSR" id="PIRSR621190-2"/>
    </source>
</evidence>
<sequence>MMPLKSLQFFSLVFILFLALSSVANAKRQMPNAQKPSPFDFIKHLEGCQKGNKTKDIHHLKHYLHQFGYLDYPDQIHANDDDFDDLLESALKTYQHNYHIKPTGTLDTETIAKMVTPRCGNPDIVNGTNTMLPKSKKRQNSSSSPTSIHTVSHYTFFPGNPRWPPSKTHLTYGFSPNTPANAIHPVVRAFGKWDSTTHFTFSRAQNNQRPDLVIGFHRRDHGDGAPFDGPGGALAHAFAPTNGRFHYDSDETWSVAPVTNAFHLETVALHEIGHLLGLGHSSVEGAIMYARIQRGRSRICMQMIFRESKLYIMSELSTICDNKSR</sequence>
<evidence type="ECO:0000256" key="5">
    <source>
        <dbReference type="ARBA" id="ARBA00022801"/>
    </source>
</evidence>
<feature type="binding site" evidence="10">
    <location>
        <position position="246"/>
    </location>
    <ligand>
        <name>Zn(2+)</name>
        <dbReference type="ChEBI" id="CHEBI:29105"/>
        <label>1</label>
    </ligand>
</feature>
<dbReference type="InterPro" id="IPR006026">
    <property type="entry name" value="Peptidase_Metallo"/>
</dbReference>
<feature type="binding site" evidence="10">
    <location>
        <position position="251"/>
    </location>
    <ligand>
        <name>Ca(2+)</name>
        <dbReference type="ChEBI" id="CHEBI:29108"/>
        <label>1</label>
    </ligand>
</feature>
<keyword evidence="2" id="KW-0645">Protease</keyword>
<evidence type="ECO:0000256" key="4">
    <source>
        <dbReference type="ARBA" id="ARBA00022729"/>
    </source>
</evidence>
<comment type="cofactor">
    <cofactor evidence="10">
        <name>Ca(2+)</name>
        <dbReference type="ChEBI" id="CHEBI:29108"/>
    </cofactor>
    <text evidence="10">Can bind about 5 Ca(2+) ions per subunit.</text>
</comment>
<dbReference type="PANTHER" id="PTHR10201:SF213">
    <property type="entry name" value="METALLOENDOPROTEINASE 2-MMP-LIKE"/>
    <property type="match status" value="1"/>
</dbReference>
<dbReference type="GO" id="GO:0004222">
    <property type="term" value="F:metalloendopeptidase activity"/>
    <property type="evidence" value="ECO:0007669"/>
    <property type="project" value="InterPro"/>
</dbReference>
<feature type="binding site" evidence="10">
    <location>
        <position position="288"/>
    </location>
    <ligand>
        <name>Zn(2+)</name>
        <dbReference type="ChEBI" id="CHEBI:29105"/>
        <label>2</label>
        <note>catalytic</note>
    </ligand>
</feature>
<comment type="caution">
    <text evidence="15">The sequence shown here is derived from an EMBL/GenBank/DDBJ whole genome shotgun (WGS) entry which is preliminary data.</text>
</comment>
<evidence type="ECO:0000256" key="13">
    <source>
        <dbReference type="SAM" id="SignalP"/>
    </source>
</evidence>
<dbReference type="PROSITE" id="PS00546">
    <property type="entry name" value="CYSTEINE_SWITCH"/>
    <property type="match status" value="1"/>
</dbReference>
<feature type="binding site" evidence="10">
    <location>
        <position position="229"/>
    </location>
    <ligand>
        <name>Ca(2+)</name>
        <dbReference type="ChEBI" id="CHEBI:29108"/>
        <label>3</label>
    </ligand>
</feature>
<dbReference type="SUPFAM" id="SSF47090">
    <property type="entry name" value="PGBD-like"/>
    <property type="match status" value="1"/>
</dbReference>
<feature type="binding site" evidence="10">
    <location>
        <position position="280"/>
    </location>
    <ligand>
        <name>Zn(2+)</name>
        <dbReference type="ChEBI" id="CHEBI:29105"/>
        <label>2</label>
        <note>catalytic</note>
    </ligand>
</feature>
<evidence type="ECO:0000256" key="1">
    <source>
        <dbReference type="ARBA" id="ARBA00009614"/>
    </source>
</evidence>
<gene>
    <name evidence="15" type="ORF">Sangu_0234900</name>
</gene>
<dbReference type="GO" id="GO:0030198">
    <property type="term" value="P:extracellular matrix organization"/>
    <property type="evidence" value="ECO:0007669"/>
    <property type="project" value="TreeGrafter"/>
</dbReference>
<dbReference type="Gene3D" id="3.40.390.10">
    <property type="entry name" value="Collagenase (Catalytic Domain)"/>
    <property type="match status" value="1"/>
</dbReference>
<evidence type="ECO:0000256" key="8">
    <source>
        <dbReference type="ARBA" id="ARBA00023145"/>
    </source>
</evidence>
<evidence type="ECO:0000256" key="3">
    <source>
        <dbReference type="ARBA" id="ARBA00022723"/>
    </source>
</evidence>
<dbReference type="PRINTS" id="PR00138">
    <property type="entry name" value="MATRIXIN"/>
</dbReference>
<feature type="chain" id="PRO_5043721973" evidence="13">
    <location>
        <begin position="27"/>
        <end position="325"/>
    </location>
</feature>
<feature type="binding site" evidence="10">
    <location>
        <position position="211"/>
    </location>
    <ligand>
        <name>Ca(2+)</name>
        <dbReference type="ChEBI" id="CHEBI:29108"/>
        <label>2</label>
    </ligand>
</feature>
<evidence type="ECO:0000256" key="11">
    <source>
        <dbReference type="PIRSR" id="PIRSR621190-5"/>
    </source>
</evidence>
<dbReference type="InterPro" id="IPR036365">
    <property type="entry name" value="PGBD-like_sf"/>
</dbReference>
<reference evidence="15" key="2">
    <citation type="journal article" date="2024" name="Plant">
        <title>Genomic evolution and insights into agronomic trait innovations of Sesamum species.</title>
        <authorList>
            <person name="Miao H."/>
            <person name="Wang L."/>
            <person name="Qu L."/>
            <person name="Liu H."/>
            <person name="Sun Y."/>
            <person name="Le M."/>
            <person name="Wang Q."/>
            <person name="Wei S."/>
            <person name="Zheng Y."/>
            <person name="Lin W."/>
            <person name="Duan Y."/>
            <person name="Cao H."/>
            <person name="Xiong S."/>
            <person name="Wang X."/>
            <person name="Wei L."/>
            <person name="Li C."/>
            <person name="Ma Q."/>
            <person name="Ju M."/>
            <person name="Zhao R."/>
            <person name="Li G."/>
            <person name="Mu C."/>
            <person name="Tian Q."/>
            <person name="Mei H."/>
            <person name="Zhang T."/>
            <person name="Gao T."/>
            <person name="Zhang H."/>
        </authorList>
    </citation>
    <scope>NUCLEOTIDE SEQUENCE</scope>
    <source>
        <strain evidence="15">G01</strain>
    </source>
</reference>